<sequence>MRYHINGSLNNIEVAREITMGHLQDGGSQALCNPVMHPTY</sequence>
<evidence type="ECO:0000313" key="2">
    <source>
        <dbReference type="Proteomes" id="UP000192247"/>
    </source>
</evidence>
<dbReference type="Proteomes" id="UP000192247">
    <property type="component" value="Unassembled WGS sequence"/>
</dbReference>
<evidence type="ECO:0000313" key="1">
    <source>
        <dbReference type="EMBL" id="OQR68498.1"/>
    </source>
</evidence>
<protein>
    <submittedName>
        <fullName evidence="1">Uncharacterized protein</fullName>
    </submittedName>
</protein>
<name>A0A1V9X524_9ACAR</name>
<reference evidence="1 2" key="1">
    <citation type="journal article" date="2017" name="Gigascience">
        <title>Draft genome of the honey bee ectoparasitic mite, Tropilaelaps mercedesae, is shaped by the parasitic life history.</title>
        <authorList>
            <person name="Dong X."/>
            <person name="Armstrong S.D."/>
            <person name="Xia D."/>
            <person name="Makepeace B.L."/>
            <person name="Darby A.C."/>
            <person name="Kadowaki T."/>
        </authorList>
    </citation>
    <scope>NUCLEOTIDE SEQUENCE [LARGE SCALE GENOMIC DNA]</scope>
    <source>
        <strain evidence="1">Wuxi-XJTLU</strain>
    </source>
</reference>
<dbReference type="InParanoid" id="A0A1V9X524"/>
<gene>
    <name evidence="1" type="ORF">BIW11_04547</name>
</gene>
<comment type="caution">
    <text evidence="1">The sequence shown here is derived from an EMBL/GenBank/DDBJ whole genome shotgun (WGS) entry which is preliminary data.</text>
</comment>
<organism evidence="1 2">
    <name type="scientific">Tropilaelaps mercedesae</name>
    <dbReference type="NCBI Taxonomy" id="418985"/>
    <lineage>
        <taxon>Eukaryota</taxon>
        <taxon>Metazoa</taxon>
        <taxon>Ecdysozoa</taxon>
        <taxon>Arthropoda</taxon>
        <taxon>Chelicerata</taxon>
        <taxon>Arachnida</taxon>
        <taxon>Acari</taxon>
        <taxon>Parasitiformes</taxon>
        <taxon>Mesostigmata</taxon>
        <taxon>Gamasina</taxon>
        <taxon>Dermanyssoidea</taxon>
        <taxon>Laelapidae</taxon>
        <taxon>Tropilaelaps</taxon>
    </lineage>
</organism>
<keyword evidence="2" id="KW-1185">Reference proteome</keyword>
<dbReference type="EMBL" id="MNPL01024531">
    <property type="protein sequence ID" value="OQR68498.1"/>
    <property type="molecule type" value="Genomic_DNA"/>
</dbReference>
<dbReference type="AlphaFoldDB" id="A0A1V9X524"/>
<proteinExistence type="predicted"/>
<accession>A0A1V9X524</accession>